<evidence type="ECO:0000313" key="3">
    <source>
        <dbReference type="Proteomes" id="UP000001940"/>
    </source>
</evidence>
<dbReference type="AlphaFoldDB" id="Q23374"/>
<keyword evidence="3" id="KW-1185">Reference proteome</keyword>
<dbReference type="KEGG" id="cel:CELE_ZC53.2"/>
<protein>
    <submittedName>
        <fullName evidence="2">Robl_LC7 domain-containing protein</fullName>
    </submittedName>
</protein>
<feature type="region of interest" description="Disordered" evidence="1">
    <location>
        <begin position="152"/>
        <end position="171"/>
    </location>
</feature>
<dbReference type="GeneID" id="191067"/>
<dbReference type="PaxDb" id="6239-ZC53.2"/>
<dbReference type="UCSC" id="ZC53.2">
    <property type="organism name" value="c. elegans"/>
</dbReference>
<organism evidence="2 3">
    <name type="scientific">Caenorhabditis elegans</name>
    <dbReference type="NCBI Taxonomy" id="6239"/>
    <lineage>
        <taxon>Eukaryota</taxon>
        <taxon>Metazoa</taxon>
        <taxon>Ecdysozoa</taxon>
        <taxon>Nematoda</taxon>
        <taxon>Chromadorea</taxon>
        <taxon>Rhabditida</taxon>
        <taxon>Rhabditina</taxon>
        <taxon>Rhabditomorpha</taxon>
        <taxon>Rhabditoidea</taxon>
        <taxon>Rhabditidae</taxon>
        <taxon>Peloderinae</taxon>
        <taxon>Caenorhabditis</taxon>
    </lineage>
</organism>
<dbReference type="CTD" id="191067"/>
<accession>Q23374</accession>
<reference evidence="2 3" key="1">
    <citation type="journal article" date="1998" name="Science">
        <title>Genome sequence of the nematode C. elegans: a platform for investigating biology.</title>
        <authorList>
            <consortium name="The C. elegans sequencing consortium"/>
            <person name="Sulson J.E."/>
            <person name="Waterston R."/>
        </authorList>
    </citation>
    <scope>NUCLEOTIDE SEQUENCE [LARGE SCALE GENOMIC DNA]</scope>
    <source>
        <strain evidence="2 3">Bristol N2</strain>
    </source>
</reference>
<evidence type="ECO:0000256" key="1">
    <source>
        <dbReference type="SAM" id="MobiDB-lite"/>
    </source>
</evidence>
<dbReference type="SMR" id="Q23374"/>
<dbReference type="RefSeq" id="NP_508352.1">
    <property type="nucleotide sequence ID" value="NM_075951.1"/>
</dbReference>
<gene>
    <name evidence="2" type="ORF">CELE_ZC53.2</name>
    <name evidence="2 4" type="ORF">ZC53.2</name>
</gene>
<dbReference type="eggNOG" id="ENOG502THP6">
    <property type="taxonomic scope" value="Eukaryota"/>
</dbReference>
<proteinExistence type="predicted"/>
<dbReference type="Proteomes" id="UP000001940">
    <property type="component" value="Chromosome X"/>
</dbReference>
<sequence length="171" mass="19470">MENEFLGQKQRVGRLVNAAIMAITEASGLTLNIDSGLLEMSDVREDVIRVKADVDGSLECLSTARSDQTNYIQMEIYIATITGIVMDMKYRGVDIDMPATYLRVVDKFPKEMREKLRAKVHSDKYNGKYEKLEEMISKIITTKVLIQKEEEKKEKVKDFDVNATESLGESH</sequence>
<dbReference type="FunCoup" id="Q23374">
    <property type="interactions" value="134"/>
</dbReference>
<name>Q23374_CAEEL</name>
<dbReference type="WormBase" id="ZC53.2">
    <property type="protein sequence ID" value="CE07584"/>
    <property type="gene ID" value="WBGene00022509"/>
</dbReference>
<dbReference type="HOGENOM" id="CLU_1564304_0_0_1"/>
<dbReference type="PIR" id="D89472">
    <property type="entry name" value="D89472"/>
</dbReference>
<dbReference type="STRING" id="6239.ZC53.2.1"/>
<dbReference type="AGR" id="WB:WBGene00022509"/>
<evidence type="ECO:0000313" key="4">
    <source>
        <dbReference type="WormBase" id="ZC53.2"/>
    </source>
</evidence>
<evidence type="ECO:0000313" key="2">
    <source>
        <dbReference type="EMBL" id="CCD61688.1"/>
    </source>
</evidence>
<dbReference type="EMBL" id="BX284606">
    <property type="protein sequence ID" value="CCD61688.1"/>
    <property type="molecule type" value="Genomic_DNA"/>
</dbReference>
<dbReference type="InParanoid" id="Q23374"/>